<evidence type="ECO:0000259" key="1">
    <source>
        <dbReference type="Pfam" id="PF07995"/>
    </source>
</evidence>
<reference evidence="2 3" key="1">
    <citation type="submission" date="2017-10" db="EMBL/GenBank/DDBJ databases">
        <title>The draft genome sequence of Lewinella nigricans NBRC 102662.</title>
        <authorList>
            <person name="Wang K."/>
        </authorList>
    </citation>
    <scope>NUCLEOTIDE SEQUENCE [LARGE SCALE GENOMIC DNA]</scope>
    <source>
        <strain evidence="2 3">NBRC 102662</strain>
    </source>
</reference>
<dbReference type="Pfam" id="PF12893">
    <property type="entry name" value="Lumazine_bd_2"/>
    <property type="match status" value="1"/>
</dbReference>
<dbReference type="SUPFAM" id="SSF50952">
    <property type="entry name" value="Soluble quinoprotein glucose dehydrogenase"/>
    <property type="match status" value="1"/>
</dbReference>
<accession>A0A2D0NDY4</accession>
<organism evidence="2 3">
    <name type="scientific">Flavilitoribacter nigricans (strain ATCC 23147 / DSM 23189 / NBRC 102662 / NCIMB 1420 / SS-2)</name>
    <name type="common">Lewinella nigricans</name>
    <dbReference type="NCBI Taxonomy" id="1122177"/>
    <lineage>
        <taxon>Bacteria</taxon>
        <taxon>Pseudomonadati</taxon>
        <taxon>Bacteroidota</taxon>
        <taxon>Saprospiria</taxon>
        <taxon>Saprospirales</taxon>
        <taxon>Lewinellaceae</taxon>
        <taxon>Flavilitoribacter</taxon>
    </lineage>
</organism>
<evidence type="ECO:0000313" key="2">
    <source>
        <dbReference type="EMBL" id="PHN06618.1"/>
    </source>
</evidence>
<proteinExistence type="predicted"/>
<dbReference type="InterPro" id="IPR039437">
    <property type="entry name" value="FrzH/put_lumazine-bd"/>
</dbReference>
<dbReference type="InterPro" id="IPR012938">
    <property type="entry name" value="Glc/Sorbosone_DH"/>
</dbReference>
<dbReference type="PANTHER" id="PTHR19328:SF75">
    <property type="entry name" value="ALDOSE SUGAR DEHYDROGENASE YLII"/>
    <property type="match status" value="1"/>
</dbReference>
<dbReference type="InterPro" id="IPR011042">
    <property type="entry name" value="6-blade_b-propeller_TolB-like"/>
</dbReference>
<dbReference type="SUPFAM" id="SSF54427">
    <property type="entry name" value="NTF2-like"/>
    <property type="match status" value="1"/>
</dbReference>
<dbReference type="Proteomes" id="UP000223913">
    <property type="component" value="Unassembled WGS sequence"/>
</dbReference>
<dbReference type="EMBL" id="PDUD01000017">
    <property type="protein sequence ID" value="PHN06618.1"/>
    <property type="molecule type" value="Genomic_DNA"/>
</dbReference>
<dbReference type="Gene3D" id="3.10.450.50">
    <property type="match status" value="1"/>
</dbReference>
<gene>
    <name evidence="2" type="ORF">CRP01_09975</name>
</gene>
<feature type="domain" description="Glucose/Sorbosone dehydrogenase" evidence="1">
    <location>
        <begin position="162"/>
        <end position="520"/>
    </location>
</feature>
<dbReference type="Pfam" id="PF07995">
    <property type="entry name" value="GSDH"/>
    <property type="match status" value="1"/>
</dbReference>
<dbReference type="Gene3D" id="2.120.10.30">
    <property type="entry name" value="TolB, C-terminal domain"/>
    <property type="match status" value="1"/>
</dbReference>
<dbReference type="InterPro" id="IPR032710">
    <property type="entry name" value="NTF2-like_dom_sf"/>
</dbReference>
<dbReference type="RefSeq" id="WP_099149874.1">
    <property type="nucleotide sequence ID" value="NZ_PDUD01000017.1"/>
</dbReference>
<dbReference type="PANTHER" id="PTHR19328">
    <property type="entry name" value="HEDGEHOG-INTERACTING PROTEIN"/>
    <property type="match status" value="1"/>
</dbReference>
<evidence type="ECO:0000313" key="3">
    <source>
        <dbReference type="Proteomes" id="UP000223913"/>
    </source>
</evidence>
<protein>
    <recommendedName>
        <fullName evidence="1">Glucose/Sorbosone dehydrogenase domain-containing protein</fullName>
    </recommendedName>
</protein>
<sequence length="526" mass="58959">MMSRIIFSISFLLLVLTLNGQSDREQIEQVLHDFIDGTVYNDPDLIRRSFYPGSYMFLHNDPDTVWKMSSDAYAALYDNGRKGIKNNREGKIITIDIVLSVAYAKLEVIVPVLNKRFYDLLLLKKINGKWLITGKSTSAEPIPKSALQSTVVPRKETIMSGLNKPWSMAFLNENEVLLAEKEGSLLRIDLSSGAKTAISGLPKDVGRAITIDTALYRPGTYPAPAHGQEHVFNAGWFQVLLDPAFADNGYIYLSYASMNEENAAALKVIRGRLTENRLEQVETILLAGPYSHGLFHFGGGMVFGPDGKLYIATGERNFFEYHNPELPLAQDITDRRGKIFRLNPDGSIPADNPDFGSRAVPGLYALGIRASQGMTLDETTGRIWFSDHGTIQGDELNMLEAGANYGWPYRTSGKFRTADYQPRVPAGLEFTDPVHSWDQTIAPTGLTFYRGRDFRQWAGNIILPGLSKGSLWRIELDQDHSVTRMEELFVNDRVRLRKAIVSPFGKLYLLTDETDGKIIRVIDEHL</sequence>
<comment type="caution">
    <text evidence="2">The sequence shown here is derived from an EMBL/GenBank/DDBJ whole genome shotgun (WGS) entry which is preliminary data.</text>
</comment>
<name>A0A2D0NDY4_FLAN2</name>
<dbReference type="AlphaFoldDB" id="A0A2D0NDY4"/>
<dbReference type="InterPro" id="IPR011041">
    <property type="entry name" value="Quinoprot_gluc/sorb_DH_b-prop"/>
</dbReference>
<keyword evidence="3" id="KW-1185">Reference proteome</keyword>
<dbReference type="OrthoDB" id="9770043at2"/>